<dbReference type="Pfam" id="PF00350">
    <property type="entry name" value="Dynamin_N"/>
    <property type="match status" value="1"/>
</dbReference>
<dbReference type="GO" id="GO:0005874">
    <property type="term" value="C:microtubule"/>
    <property type="evidence" value="ECO:0007669"/>
    <property type="project" value="TreeGrafter"/>
</dbReference>
<evidence type="ECO:0000313" key="3">
    <source>
        <dbReference type="Proteomes" id="UP000184267"/>
    </source>
</evidence>
<organism evidence="2 3">
    <name type="scientific">Trametes pubescens</name>
    <name type="common">White-rot fungus</name>
    <dbReference type="NCBI Taxonomy" id="154538"/>
    <lineage>
        <taxon>Eukaryota</taxon>
        <taxon>Fungi</taxon>
        <taxon>Dikarya</taxon>
        <taxon>Basidiomycota</taxon>
        <taxon>Agaricomycotina</taxon>
        <taxon>Agaricomycetes</taxon>
        <taxon>Polyporales</taxon>
        <taxon>Polyporaceae</taxon>
        <taxon>Trametes</taxon>
    </lineage>
</organism>
<dbReference type="InterPro" id="IPR027417">
    <property type="entry name" value="P-loop_NTPase"/>
</dbReference>
<dbReference type="GO" id="GO:0008017">
    <property type="term" value="F:microtubule binding"/>
    <property type="evidence" value="ECO:0007669"/>
    <property type="project" value="TreeGrafter"/>
</dbReference>
<accession>A0A1M2VJR7</accession>
<dbReference type="STRING" id="154538.A0A1M2VJR7"/>
<dbReference type="AlphaFoldDB" id="A0A1M2VJR7"/>
<dbReference type="GO" id="GO:0005737">
    <property type="term" value="C:cytoplasm"/>
    <property type="evidence" value="ECO:0007669"/>
    <property type="project" value="TreeGrafter"/>
</dbReference>
<dbReference type="Gene3D" id="3.40.50.300">
    <property type="entry name" value="P-loop containing nucleotide triphosphate hydrolases"/>
    <property type="match status" value="1"/>
</dbReference>
<name>A0A1M2VJR7_TRAPU</name>
<evidence type="ECO:0000259" key="1">
    <source>
        <dbReference type="Pfam" id="PF00350"/>
    </source>
</evidence>
<dbReference type="Proteomes" id="UP000184267">
    <property type="component" value="Unassembled WGS sequence"/>
</dbReference>
<feature type="domain" description="Dynamin N-terminal" evidence="1">
    <location>
        <begin position="68"/>
        <end position="153"/>
    </location>
</feature>
<keyword evidence="3" id="KW-1185">Reference proteome</keyword>
<evidence type="ECO:0000313" key="2">
    <source>
        <dbReference type="EMBL" id="OJT07871.1"/>
    </source>
</evidence>
<dbReference type="InterPro" id="IPR045063">
    <property type="entry name" value="Dynamin_N"/>
</dbReference>
<protein>
    <recommendedName>
        <fullName evidence="1">Dynamin N-terminal domain-containing protein</fullName>
    </recommendedName>
</protein>
<reference evidence="2 3" key="1">
    <citation type="submission" date="2016-10" db="EMBL/GenBank/DDBJ databases">
        <title>Genome sequence of the basidiomycete white-rot fungus Trametes pubescens.</title>
        <authorList>
            <person name="Makela M.R."/>
            <person name="Granchi Z."/>
            <person name="Peng M."/>
            <person name="De Vries R.P."/>
            <person name="Grigoriev I."/>
            <person name="Riley R."/>
            <person name="Hilden K."/>
        </authorList>
    </citation>
    <scope>NUCLEOTIDE SEQUENCE [LARGE SCALE GENOMIC DNA]</scope>
    <source>
        <strain evidence="2 3">FBCC735</strain>
    </source>
</reference>
<comment type="caution">
    <text evidence="2">The sequence shown here is derived from an EMBL/GenBank/DDBJ whole genome shotgun (WGS) entry which is preliminary data.</text>
</comment>
<dbReference type="OrthoDB" id="5061070at2759"/>
<dbReference type="GO" id="GO:0005886">
    <property type="term" value="C:plasma membrane"/>
    <property type="evidence" value="ECO:0007669"/>
    <property type="project" value="TreeGrafter"/>
</dbReference>
<dbReference type="PANTHER" id="PTHR11566:SF131">
    <property type="entry name" value="GTPASE, PUTATIVE (AFU_ORTHOLOGUE AFUA_6G07630)-RELATED"/>
    <property type="match status" value="1"/>
</dbReference>
<feature type="non-terminal residue" evidence="2">
    <location>
        <position position="153"/>
    </location>
</feature>
<dbReference type="SUPFAM" id="SSF52540">
    <property type="entry name" value="P-loop containing nucleoside triphosphate hydrolases"/>
    <property type="match status" value="1"/>
</dbReference>
<dbReference type="PANTHER" id="PTHR11566">
    <property type="entry name" value="DYNAMIN"/>
    <property type="match status" value="1"/>
</dbReference>
<dbReference type="InterPro" id="IPR022812">
    <property type="entry name" value="Dynamin"/>
</dbReference>
<dbReference type="EMBL" id="MNAD01001112">
    <property type="protein sequence ID" value="OJT07871.1"/>
    <property type="molecule type" value="Genomic_DNA"/>
</dbReference>
<dbReference type="GO" id="GO:0003924">
    <property type="term" value="F:GTPase activity"/>
    <property type="evidence" value="ECO:0007669"/>
    <property type="project" value="TreeGrafter"/>
</dbReference>
<dbReference type="GO" id="GO:0031623">
    <property type="term" value="P:receptor internalization"/>
    <property type="evidence" value="ECO:0007669"/>
    <property type="project" value="TreeGrafter"/>
</dbReference>
<gene>
    <name evidence="2" type="ORF">TRAPUB_1234</name>
</gene>
<sequence>MPAGALHRRVVLPNQDLLRIRPKGRAARRSQREVEHMLRRAQEAVLHPDVKFEVFLEDGWQEKVKGKQPLRFSQNIVCIELTGPDLTDLSFVDLPGIVQNAESEVVNLVEDMVNNYIKGTSLILVTLLMSDDIENQKAARLAHLADPKGHRTI</sequence>
<proteinExistence type="predicted"/>